<dbReference type="PATRIC" id="fig|889378.3.peg.1360"/>
<dbReference type="HOGENOM" id="CLU_037612_4_0_12"/>
<dbReference type="KEGG" id="sfc:Spiaf_1360"/>
<dbReference type="PANTHER" id="PTHR13696">
    <property type="entry name" value="P-LOOP CONTAINING NUCLEOSIDE TRIPHOSPHATE HYDROLASE"/>
    <property type="match status" value="1"/>
</dbReference>
<dbReference type="OrthoDB" id="361859at2"/>
<name>H9UIT3_SPIAZ</name>
<dbReference type="CDD" id="cd02042">
    <property type="entry name" value="ParAB_family"/>
    <property type="match status" value="1"/>
</dbReference>
<evidence type="ECO:0000313" key="3">
    <source>
        <dbReference type="Proteomes" id="UP000007383"/>
    </source>
</evidence>
<dbReference type="InterPro" id="IPR025669">
    <property type="entry name" value="AAA_dom"/>
</dbReference>
<protein>
    <submittedName>
        <fullName evidence="2">ATPase involved in chromosome partitioning</fullName>
    </submittedName>
</protein>
<dbReference type="Pfam" id="PF13614">
    <property type="entry name" value="AAA_31"/>
    <property type="match status" value="1"/>
</dbReference>
<evidence type="ECO:0000259" key="1">
    <source>
        <dbReference type="Pfam" id="PF13614"/>
    </source>
</evidence>
<feature type="domain" description="AAA" evidence="1">
    <location>
        <begin position="3"/>
        <end position="151"/>
    </location>
</feature>
<dbReference type="InterPro" id="IPR027417">
    <property type="entry name" value="P-loop_NTPase"/>
</dbReference>
<reference evidence="3" key="1">
    <citation type="journal article" date="2013" name="Stand. Genomic Sci.">
        <title>Complete genome sequence of the halophilic bacterium Spirochaeta africana type strain (Z-7692(T)) from the alkaline Lake Magadi in the East African Rift.</title>
        <authorList>
            <person name="Liolos K."/>
            <person name="Abt B."/>
            <person name="Scheuner C."/>
            <person name="Teshima H."/>
            <person name="Held B."/>
            <person name="Lapidus A."/>
            <person name="Nolan M."/>
            <person name="Lucas S."/>
            <person name="Deshpande S."/>
            <person name="Cheng J.F."/>
            <person name="Tapia R."/>
            <person name="Goodwin L.A."/>
            <person name="Pitluck S."/>
            <person name="Pagani I."/>
            <person name="Ivanova N."/>
            <person name="Mavromatis K."/>
            <person name="Mikhailova N."/>
            <person name="Huntemann M."/>
            <person name="Pati A."/>
            <person name="Chen A."/>
            <person name="Palaniappan K."/>
            <person name="Land M."/>
            <person name="Rohde M."/>
            <person name="Tindall B.J."/>
            <person name="Detter J.C."/>
            <person name="Goker M."/>
            <person name="Bristow J."/>
            <person name="Eisen J.A."/>
            <person name="Markowitz V."/>
            <person name="Hugenholtz P."/>
            <person name="Woyke T."/>
            <person name="Klenk H.P."/>
            <person name="Kyrpides N.C."/>
        </authorList>
    </citation>
    <scope>NUCLEOTIDE SEQUENCE</scope>
    <source>
        <strain evidence="3">ATCC 700263 / DSM 8902 / Z-7692</strain>
    </source>
</reference>
<dbReference type="PANTHER" id="PTHR13696:SF98">
    <property type="entry name" value="PLASMID PARTITION PROTEIN A"/>
    <property type="match status" value="1"/>
</dbReference>
<proteinExistence type="predicted"/>
<dbReference type="Proteomes" id="UP000007383">
    <property type="component" value="Chromosome"/>
</dbReference>
<dbReference type="InterPro" id="IPR050678">
    <property type="entry name" value="DNA_Partitioning_ATPase"/>
</dbReference>
<dbReference type="SUPFAM" id="SSF52540">
    <property type="entry name" value="P-loop containing nucleoside triphosphate hydrolases"/>
    <property type="match status" value="1"/>
</dbReference>
<dbReference type="EMBL" id="CP003282">
    <property type="protein sequence ID" value="AFG37426.1"/>
    <property type="molecule type" value="Genomic_DNA"/>
</dbReference>
<dbReference type="RefSeq" id="WP_014455413.1">
    <property type="nucleotide sequence ID" value="NC_017098.1"/>
</dbReference>
<keyword evidence="3" id="KW-1185">Reference proteome</keyword>
<organism evidence="2 3">
    <name type="scientific">Spirochaeta africana (strain ATCC 700263 / DSM 8902 / Z-7692)</name>
    <dbReference type="NCBI Taxonomy" id="889378"/>
    <lineage>
        <taxon>Bacteria</taxon>
        <taxon>Pseudomonadati</taxon>
        <taxon>Spirochaetota</taxon>
        <taxon>Spirochaetia</taxon>
        <taxon>Spirochaetales</taxon>
        <taxon>Spirochaetaceae</taxon>
        <taxon>Spirochaeta</taxon>
    </lineage>
</organism>
<gene>
    <name evidence="2" type="ordered locus">Spiaf_1360</name>
</gene>
<dbReference type="AlphaFoldDB" id="H9UIT3"/>
<evidence type="ECO:0000313" key="2">
    <source>
        <dbReference type="EMBL" id="AFG37426.1"/>
    </source>
</evidence>
<dbReference type="STRING" id="889378.Spiaf_1360"/>
<dbReference type="Gene3D" id="3.40.50.300">
    <property type="entry name" value="P-loop containing nucleotide triphosphate hydrolases"/>
    <property type="match status" value="1"/>
</dbReference>
<accession>H9UIT3</accession>
<dbReference type="eggNOG" id="COG1192">
    <property type="taxonomic scope" value="Bacteria"/>
</dbReference>
<sequence length="258" mass="28826">MFTVVFSSIKGGVSKSSSAILLSNFLAALGYRILCIDADIQNSLSFYYCDNPDLMEEKNLAFALHGGNIIGNIIASNIENIDLIPSSFSLVDLRAIATNKLKNLMTKAELDYDFCIIDCAPTYDNIVLNALNCADLIISPSRLSQFDFKSLLFLQEKLLTETMNDADWRILFSFYQAPRTENPDLLANQYLELFHSQFDNIFPFQIPQSTLIPKIIDAGEKLSDAKSKSKIMEPIKALADYVIHAHEQEAEYGKTLAG</sequence>